<comment type="caution">
    <text evidence="1">The sequence shown here is derived from an EMBL/GenBank/DDBJ whole genome shotgun (WGS) entry which is preliminary data.</text>
</comment>
<reference evidence="1" key="1">
    <citation type="submission" date="2018-11" db="EMBL/GenBank/DDBJ databases">
        <authorList>
            <consortium name="Pathogen Informatics"/>
        </authorList>
    </citation>
    <scope>NUCLEOTIDE SEQUENCE</scope>
</reference>
<dbReference type="Proteomes" id="UP000784294">
    <property type="component" value="Unassembled WGS sequence"/>
</dbReference>
<keyword evidence="2" id="KW-1185">Reference proteome</keyword>
<evidence type="ECO:0000313" key="2">
    <source>
        <dbReference type="Proteomes" id="UP000784294"/>
    </source>
</evidence>
<evidence type="ECO:0000313" key="1">
    <source>
        <dbReference type="EMBL" id="VEL18703.1"/>
    </source>
</evidence>
<sequence length="83" mass="8582">MNGLAPTYLGIRCSTVELFAVIDAAPHVAVATATLSLNMAEMGRRKAFHASATTEDGPVAHQLSAALRVASIAEAAPTNTVDF</sequence>
<protein>
    <submittedName>
        <fullName evidence="1">Uncharacterized protein</fullName>
    </submittedName>
</protein>
<organism evidence="1 2">
    <name type="scientific">Protopolystoma xenopodis</name>
    <dbReference type="NCBI Taxonomy" id="117903"/>
    <lineage>
        <taxon>Eukaryota</taxon>
        <taxon>Metazoa</taxon>
        <taxon>Spiralia</taxon>
        <taxon>Lophotrochozoa</taxon>
        <taxon>Platyhelminthes</taxon>
        <taxon>Monogenea</taxon>
        <taxon>Polyopisthocotylea</taxon>
        <taxon>Polystomatidea</taxon>
        <taxon>Polystomatidae</taxon>
        <taxon>Protopolystoma</taxon>
    </lineage>
</organism>
<name>A0A448WRX5_9PLAT</name>
<dbReference type="EMBL" id="CAAALY010038229">
    <property type="protein sequence ID" value="VEL18703.1"/>
    <property type="molecule type" value="Genomic_DNA"/>
</dbReference>
<gene>
    <name evidence="1" type="ORF">PXEA_LOCUS12143</name>
</gene>
<dbReference type="AlphaFoldDB" id="A0A448WRX5"/>
<accession>A0A448WRX5</accession>
<proteinExistence type="predicted"/>